<comment type="caution">
    <text evidence="1">The sequence shown here is derived from an EMBL/GenBank/DDBJ whole genome shotgun (WGS) entry which is preliminary data.</text>
</comment>
<dbReference type="Proteomes" id="UP001162992">
    <property type="component" value="Chromosome 14"/>
</dbReference>
<evidence type="ECO:0000313" key="2">
    <source>
        <dbReference type="Proteomes" id="UP001162992"/>
    </source>
</evidence>
<protein>
    <submittedName>
        <fullName evidence="1">Uncharacterized protein</fullName>
    </submittedName>
</protein>
<dbReference type="EMBL" id="CM055105">
    <property type="protein sequence ID" value="KAJ7530654.1"/>
    <property type="molecule type" value="Genomic_DNA"/>
</dbReference>
<proteinExistence type="predicted"/>
<gene>
    <name evidence="1" type="ORF">O6H91_14G012700</name>
</gene>
<organism evidence="1 2">
    <name type="scientific">Diphasiastrum complanatum</name>
    <name type="common">Issler's clubmoss</name>
    <name type="synonym">Lycopodium complanatum</name>
    <dbReference type="NCBI Taxonomy" id="34168"/>
    <lineage>
        <taxon>Eukaryota</taxon>
        <taxon>Viridiplantae</taxon>
        <taxon>Streptophyta</taxon>
        <taxon>Embryophyta</taxon>
        <taxon>Tracheophyta</taxon>
        <taxon>Lycopodiopsida</taxon>
        <taxon>Lycopodiales</taxon>
        <taxon>Lycopodiaceae</taxon>
        <taxon>Lycopodioideae</taxon>
        <taxon>Diphasiastrum</taxon>
    </lineage>
</organism>
<sequence length="598" mass="65024">MEAQPITTDSYVLPGCWMLLLCWHSMLKLHATFCYLLLLLSLFGLACSDKADFPFIEDATQSRLKSEYDYIIVGGGTAGCPLAATLSQKFRVLVLERGGIPYGNPNIERIERFEQNLAEVNDSAPAQEFISEDGVMNHRARVLGGGTCLNAGFYSRCSDEYARRAGWDLALVKESFLWVEERVVFVPVLRQWQAAVRAGLLESGVLPDRGVTFDHLIGTKTSGSIFDQQGHRHTAADLLRAANFSNIAVLVHATVSRILFAGSCGGLPGCKPRAFGVIYSDRQGIDHLALLSSGPSNEVILSAGALGSPQLLLLSGIGPAQDLASFGIPEVLDLEEVGKGMADNPTNAVVVPSPRPVELALLQIVGITDFGSFIETGSAPASVLAGGLLAGTTVPPMNRSRALTDQIMSQLRAIQNTAPSLSSQIGFILEKVIGPLSNGDLRLNTTDIRDNPLVRFNYFSQPQDLDRCIRGMRAIERVINSPAMATFTFRRVADIPEPLMNAVRLIGNMLPSNTADSDAVARFCRDTVMTIWHYHGGCQMGRVVDKDYRVFGVDALRVVDGSTYEFTPGTNPQATTMMLGRYMGIQILRERLQSEPKV</sequence>
<evidence type="ECO:0000313" key="1">
    <source>
        <dbReference type="EMBL" id="KAJ7530654.1"/>
    </source>
</evidence>
<name>A0ACC2BLK2_DIPCM</name>
<keyword evidence="2" id="KW-1185">Reference proteome</keyword>
<reference evidence="2" key="1">
    <citation type="journal article" date="2024" name="Proc. Natl. Acad. Sci. U.S.A.">
        <title>Extraordinary preservation of gene collinearity over three hundred million years revealed in homosporous lycophytes.</title>
        <authorList>
            <person name="Li C."/>
            <person name="Wickell D."/>
            <person name="Kuo L.Y."/>
            <person name="Chen X."/>
            <person name="Nie B."/>
            <person name="Liao X."/>
            <person name="Peng D."/>
            <person name="Ji J."/>
            <person name="Jenkins J."/>
            <person name="Williams M."/>
            <person name="Shu S."/>
            <person name="Plott C."/>
            <person name="Barry K."/>
            <person name="Rajasekar S."/>
            <person name="Grimwood J."/>
            <person name="Han X."/>
            <person name="Sun S."/>
            <person name="Hou Z."/>
            <person name="He W."/>
            <person name="Dai G."/>
            <person name="Sun C."/>
            <person name="Schmutz J."/>
            <person name="Leebens-Mack J.H."/>
            <person name="Li F.W."/>
            <person name="Wang L."/>
        </authorList>
    </citation>
    <scope>NUCLEOTIDE SEQUENCE [LARGE SCALE GENOMIC DNA]</scope>
    <source>
        <strain evidence="2">cv. PW_Plant_1</strain>
    </source>
</reference>
<accession>A0ACC2BLK2</accession>